<organism evidence="1 2">
    <name type="scientific">Paenarthrobacter nitroguajacolicus</name>
    <name type="common">Arthrobacter nitroguajacolicus</name>
    <dbReference type="NCBI Taxonomy" id="211146"/>
    <lineage>
        <taxon>Bacteria</taxon>
        <taxon>Bacillati</taxon>
        <taxon>Actinomycetota</taxon>
        <taxon>Actinomycetes</taxon>
        <taxon>Micrococcales</taxon>
        <taxon>Micrococcaceae</taxon>
        <taxon>Paenarthrobacter</taxon>
    </lineage>
</organism>
<gene>
    <name evidence="1" type="ORF">FQP90_06395</name>
</gene>
<dbReference type="RefSeq" id="WP_144648854.1">
    <property type="nucleotide sequence ID" value="NZ_VNFK01000004.1"/>
</dbReference>
<dbReference type="SUPFAM" id="SSF55961">
    <property type="entry name" value="Bet v1-like"/>
    <property type="match status" value="1"/>
</dbReference>
<proteinExistence type="predicted"/>
<dbReference type="Proteomes" id="UP000316500">
    <property type="component" value="Unassembled WGS sequence"/>
</dbReference>
<name>A0A558H6E6_PAENT</name>
<sequence length="149" mass="16122">MSTVTQVFDVPAAHVWKVIADGWLYSGWVVGASRIRAVDDQWPQTGSKLHHSVGAWPLLINDSTSVTGMEPGRELVLLARGWPMGEAKVIITLEDLGGSQCRVSLGEDAVKGPGKLVPKALRDPMIGVRNRETLKRLELMAKGGAGRQN</sequence>
<dbReference type="EMBL" id="VNFK01000004">
    <property type="protein sequence ID" value="TVU64697.1"/>
    <property type="molecule type" value="Genomic_DNA"/>
</dbReference>
<comment type="caution">
    <text evidence="1">The sequence shown here is derived from an EMBL/GenBank/DDBJ whole genome shotgun (WGS) entry which is preliminary data.</text>
</comment>
<accession>A0A558H6E6</accession>
<evidence type="ECO:0000313" key="1">
    <source>
        <dbReference type="EMBL" id="TVU64697.1"/>
    </source>
</evidence>
<dbReference type="OrthoDB" id="4483486at2"/>
<evidence type="ECO:0000313" key="2">
    <source>
        <dbReference type="Proteomes" id="UP000316500"/>
    </source>
</evidence>
<protein>
    <submittedName>
        <fullName evidence="1">SRPBCC family protein</fullName>
    </submittedName>
</protein>
<dbReference type="InterPro" id="IPR023393">
    <property type="entry name" value="START-like_dom_sf"/>
</dbReference>
<dbReference type="AlphaFoldDB" id="A0A558H6E6"/>
<reference evidence="1 2" key="1">
    <citation type="submission" date="2019-07" db="EMBL/GenBank/DDBJ databases">
        <title>Diversity of Bacteria from Kongsfjorden, Arctic.</title>
        <authorList>
            <person name="Yu Y."/>
        </authorList>
    </citation>
    <scope>NUCLEOTIDE SEQUENCE [LARGE SCALE GENOMIC DNA]</scope>
    <source>
        <strain evidence="1 2">SM1928</strain>
    </source>
</reference>
<dbReference type="CDD" id="cd07812">
    <property type="entry name" value="SRPBCC"/>
    <property type="match status" value="1"/>
</dbReference>
<dbReference type="Gene3D" id="3.30.530.20">
    <property type="match status" value="1"/>
</dbReference>